<protein>
    <recommendedName>
        <fullName evidence="1">Glyoxalase-like domain-containing protein</fullName>
    </recommendedName>
</protein>
<evidence type="ECO:0000259" key="1">
    <source>
        <dbReference type="Pfam" id="PF18029"/>
    </source>
</evidence>
<dbReference type="PANTHER" id="PTHR35908">
    <property type="entry name" value="HYPOTHETICAL FUSION PROTEIN"/>
    <property type="match status" value="1"/>
</dbReference>
<dbReference type="Proteomes" id="UP000240542">
    <property type="component" value="Unassembled WGS sequence"/>
</dbReference>
<dbReference type="Gene3D" id="3.10.180.10">
    <property type="entry name" value="2,3-Dihydroxybiphenyl 1,2-Dioxygenase, domain 1"/>
    <property type="match status" value="1"/>
</dbReference>
<dbReference type="AlphaFoldDB" id="A0A2P8DSM0"/>
<comment type="caution">
    <text evidence="2">The sequence shown here is derived from an EMBL/GenBank/DDBJ whole genome shotgun (WGS) entry which is preliminary data.</text>
</comment>
<dbReference type="Pfam" id="PF18029">
    <property type="entry name" value="Glyoxalase_6"/>
    <property type="match status" value="1"/>
</dbReference>
<dbReference type="InterPro" id="IPR041581">
    <property type="entry name" value="Glyoxalase_6"/>
</dbReference>
<organism evidence="2 3">
    <name type="scientific">Murinocardiopsis flavida</name>
    <dbReference type="NCBI Taxonomy" id="645275"/>
    <lineage>
        <taxon>Bacteria</taxon>
        <taxon>Bacillati</taxon>
        <taxon>Actinomycetota</taxon>
        <taxon>Actinomycetes</taxon>
        <taxon>Streptosporangiales</taxon>
        <taxon>Nocardiopsidaceae</taxon>
        <taxon>Murinocardiopsis</taxon>
    </lineage>
</organism>
<dbReference type="PANTHER" id="PTHR35908:SF1">
    <property type="entry name" value="CONSERVED PROTEIN"/>
    <property type="match status" value="1"/>
</dbReference>
<feature type="domain" description="Glyoxalase-like" evidence="1">
    <location>
        <begin position="23"/>
        <end position="132"/>
    </location>
</feature>
<proteinExistence type="predicted"/>
<evidence type="ECO:0000313" key="3">
    <source>
        <dbReference type="Proteomes" id="UP000240542"/>
    </source>
</evidence>
<dbReference type="InterPro" id="IPR029068">
    <property type="entry name" value="Glyas_Bleomycin-R_OHBP_Dase"/>
</dbReference>
<dbReference type="SUPFAM" id="SSF54593">
    <property type="entry name" value="Glyoxalase/Bleomycin resistance protein/Dihydroxybiphenyl dioxygenase"/>
    <property type="match status" value="1"/>
</dbReference>
<accession>A0A2P8DSM0</accession>
<name>A0A2P8DSM0_9ACTN</name>
<reference evidence="2 3" key="1">
    <citation type="submission" date="2018-03" db="EMBL/GenBank/DDBJ databases">
        <title>Genomic Encyclopedia of Archaeal and Bacterial Type Strains, Phase II (KMG-II): from individual species to whole genera.</title>
        <authorList>
            <person name="Goeker M."/>
        </authorList>
    </citation>
    <scope>NUCLEOTIDE SEQUENCE [LARGE SCALE GENOMIC DNA]</scope>
    <source>
        <strain evidence="2 3">DSM 45312</strain>
    </source>
</reference>
<dbReference type="EMBL" id="PYGA01000002">
    <property type="protein sequence ID" value="PSL00216.1"/>
    <property type="molecule type" value="Genomic_DNA"/>
</dbReference>
<sequence length="149" mass="16497">MRRTTARTRDRKARSVPSPIRTVTVDCEDPYTLALFWGAVVGSPISNEDQPGANEALVETPHGQPNILFLQVPEKKTVKNRLHFDLGPNSASRDEEVERVIALGATLYADFRTDDGMGFVVLADPEGNEFCIERSDAELAATPRDREVD</sequence>
<evidence type="ECO:0000313" key="2">
    <source>
        <dbReference type="EMBL" id="PSL00216.1"/>
    </source>
</evidence>
<keyword evidence="3" id="KW-1185">Reference proteome</keyword>
<gene>
    <name evidence="2" type="ORF">CLV63_102343</name>
</gene>